<name>A0A1T5M103_9FIRM</name>
<dbReference type="InterPro" id="IPR011608">
    <property type="entry name" value="PRD"/>
</dbReference>
<evidence type="ECO:0000259" key="4">
    <source>
        <dbReference type="PROSITE" id="PS51372"/>
    </source>
</evidence>
<evidence type="ECO:0000313" key="6">
    <source>
        <dbReference type="Proteomes" id="UP000190285"/>
    </source>
</evidence>
<keyword evidence="2" id="KW-0805">Transcription regulation</keyword>
<keyword evidence="1" id="KW-0677">Repeat</keyword>
<dbReference type="GO" id="GO:0006355">
    <property type="term" value="P:regulation of DNA-templated transcription"/>
    <property type="evidence" value="ECO:0007669"/>
    <property type="project" value="InterPro"/>
</dbReference>
<proteinExistence type="predicted"/>
<keyword evidence="6" id="KW-1185">Reference proteome</keyword>
<dbReference type="Pfam" id="PF00874">
    <property type="entry name" value="PRD"/>
    <property type="match status" value="1"/>
</dbReference>
<dbReference type="PANTHER" id="PTHR30185:SF18">
    <property type="entry name" value="TRANSCRIPTIONAL REGULATOR MTLR"/>
    <property type="match status" value="1"/>
</dbReference>
<dbReference type="AlphaFoldDB" id="A0A1T5M103"/>
<dbReference type="InterPro" id="IPR036634">
    <property type="entry name" value="PRD_sf"/>
</dbReference>
<evidence type="ECO:0000256" key="3">
    <source>
        <dbReference type="ARBA" id="ARBA00023163"/>
    </source>
</evidence>
<keyword evidence="3" id="KW-0804">Transcription</keyword>
<organism evidence="5 6">
    <name type="scientific">Maledivibacter halophilus</name>
    <dbReference type="NCBI Taxonomy" id="36842"/>
    <lineage>
        <taxon>Bacteria</taxon>
        <taxon>Bacillati</taxon>
        <taxon>Bacillota</taxon>
        <taxon>Clostridia</taxon>
        <taxon>Peptostreptococcales</taxon>
        <taxon>Caminicellaceae</taxon>
        <taxon>Maledivibacter</taxon>
    </lineage>
</organism>
<evidence type="ECO:0000256" key="1">
    <source>
        <dbReference type="ARBA" id="ARBA00022737"/>
    </source>
</evidence>
<protein>
    <submittedName>
        <fullName evidence="5">Transcriptional antiterminator</fullName>
    </submittedName>
</protein>
<dbReference type="PROSITE" id="PS51372">
    <property type="entry name" value="PRD_2"/>
    <property type="match status" value="1"/>
</dbReference>
<evidence type="ECO:0000256" key="2">
    <source>
        <dbReference type="ARBA" id="ARBA00023015"/>
    </source>
</evidence>
<accession>A0A1T5M103</accession>
<dbReference type="Proteomes" id="UP000190285">
    <property type="component" value="Unassembled WGS sequence"/>
</dbReference>
<dbReference type="OrthoDB" id="3192572at2"/>
<dbReference type="RefSeq" id="WP_079493515.1">
    <property type="nucleotide sequence ID" value="NZ_FUZT01000009.1"/>
</dbReference>
<dbReference type="PANTHER" id="PTHR30185">
    <property type="entry name" value="CRYPTIC BETA-GLUCOSIDE BGL OPERON ANTITERMINATOR"/>
    <property type="match status" value="1"/>
</dbReference>
<dbReference type="InterPro" id="IPR050661">
    <property type="entry name" value="BglG_antiterminators"/>
</dbReference>
<sequence>MDKPLKERLEILKQAGEISDEIMGVVIEFIKNFEKKYSLEINEENGSMLITHLSMALARIKRGEEIDGMDESVLNEIKQNPIYGELPEFYDEIEKKLQIKIPDSERGFIAAHGSILIDKCK</sequence>
<evidence type="ECO:0000313" key="5">
    <source>
        <dbReference type="EMBL" id="SKC81724.1"/>
    </source>
</evidence>
<dbReference type="STRING" id="36842.SAMN02194393_03652"/>
<dbReference type="Gene3D" id="1.10.1790.10">
    <property type="entry name" value="PRD domain"/>
    <property type="match status" value="1"/>
</dbReference>
<dbReference type="EMBL" id="FUZT01000009">
    <property type="protein sequence ID" value="SKC81724.1"/>
    <property type="molecule type" value="Genomic_DNA"/>
</dbReference>
<gene>
    <name evidence="5" type="ORF">SAMN02194393_03652</name>
</gene>
<feature type="domain" description="PRD" evidence="4">
    <location>
        <begin position="17"/>
        <end position="121"/>
    </location>
</feature>
<dbReference type="SUPFAM" id="SSF63520">
    <property type="entry name" value="PTS-regulatory domain, PRD"/>
    <property type="match status" value="1"/>
</dbReference>
<reference evidence="5 6" key="1">
    <citation type="submission" date="2017-02" db="EMBL/GenBank/DDBJ databases">
        <authorList>
            <person name="Peterson S.W."/>
        </authorList>
    </citation>
    <scope>NUCLEOTIDE SEQUENCE [LARGE SCALE GENOMIC DNA]</scope>
    <source>
        <strain evidence="5 6">M1</strain>
    </source>
</reference>